<reference evidence="1 2" key="1">
    <citation type="submission" date="2019-05" db="EMBL/GenBank/DDBJ databases">
        <title>Another draft genome of Portunus trituberculatus and its Hox gene families provides insights of decapod evolution.</title>
        <authorList>
            <person name="Jeong J.-H."/>
            <person name="Song I."/>
            <person name="Kim S."/>
            <person name="Choi T."/>
            <person name="Kim D."/>
            <person name="Ryu S."/>
            <person name="Kim W."/>
        </authorList>
    </citation>
    <scope>NUCLEOTIDE SEQUENCE [LARGE SCALE GENOMIC DNA]</scope>
    <source>
        <tissue evidence="1">Muscle</tissue>
    </source>
</reference>
<accession>A0A5B7HLK9</accession>
<evidence type="ECO:0000313" key="2">
    <source>
        <dbReference type="Proteomes" id="UP000324222"/>
    </source>
</evidence>
<proteinExistence type="predicted"/>
<name>A0A5B7HLK9_PORTR</name>
<gene>
    <name evidence="1" type="ORF">E2C01_066466</name>
</gene>
<dbReference type="AlphaFoldDB" id="A0A5B7HLK9"/>
<protein>
    <submittedName>
        <fullName evidence="1">Uncharacterized protein</fullName>
    </submittedName>
</protein>
<sequence>MDAFEAVWQLFMLGVVHPYCNRSNGNEVIGNHYLLLDNVKIVPVLSNFLVESKLSKENHLKTLNLLSMTSYKIKDPPKQKCLWCFASASCCGS</sequence>
<keyword evidence="2" id="KW-1185">Reference proteome</keyword>
<dbReference type="Proteomes" id="UP000324222">
    <property type="component" value="Unassembled WGS sequence"/>
</dbReference>
<dbReference type="EMBL" id="VSRR010034272">
    <property type="protein sequence ID" value="MPC72172.1"/>
    <property type="molecule type" value="Genomic_DNA"/>
</dbReference>
<evidence type="ECO:0000313" key="1">
    <source>
        <dbReference type="EMBL" id="MPC72172.1"/>
    </source>
</evidence>
<comment type="caution">
    <text evidence="1">The sequence shown here is derived from an EMBL/GenBank/DDBJ whole genome shotgun (WGS) entry which is preliminary data.</text>
</comment>
<organism evidence="1 2">
    <name type="scientific">Portunus trituberculatus</name>
    <name type="common">Swimming crab</name>
    <name type="synonym">Neptunus trituberculatus</name>
    <dbReference type="NCBI Taxonomy" id="210409"/>
    <lineage>
        <taxon>Eukaryota</taxon>
        <taxon>Metazoa</taxon>
        <taxon>Ecdysozoa</taxon>
        <taxon>Arthropoda</taxon>
        <taxon>Crustacea</taxon>
        <taxon>Multicrustacea</taxon>
        <taxon>Malacostraca</taxon>
        <taxon>Eumalacostraca</taxon>
        <taxon>Eucarida</taxon>
        <taxon>Decapoda</taxon>
        <taxon>Pleocyemata</taxon>
        <taxon>Brachyura</taxon>
        <taxon>Eubrachyura</taxon>
        <taxon>Portunoidea</taxon>
        <taxon>Portunidae</taxon>
        <taxon>Portuninae</taxon>
        <taxon>Portunus</taxon>
    </lineage>
</organism>